<evidence type="ECO:0000256" key="6">
    <source>
        <dbReference type="ARBA" id="ARBA00022779"/>
    </source>
</evidence>
<evidence type="ECO:0000256" key="9">
    <source>
        <dbReference type="ARBA" id="ARBA00025044"/>
    </source>
</evidence>
<dbReference type="NCBIfam" id="TIGR01397">
    <property type="entry name" value="fliM_switch"/>
    <property type="match status" value="1"/>
</dbReference>
<dbReference type="GO" id="GO:0071978">
    <property type="term" value="P:bacterial-type flagellum-dependent swarming motility"/>
    <property type="evidence" value="ECO:0007669"/>
    <property type="project" value="TreeGrafter"/>
</dbReference>
<evidence type="ECO:0000256" key="8">
    <source>
        <dbReference type="ARBA" id="ARBA00023143"/>
    </source>
</evidence>
<dbReference type="Pfam" id="PF01052">
    <property type="entry name" value="FliMN_C"/>
    <property type="match status" value="1"/>
</dbReference>
<dbReference type="SUPFAM" id="SSF101801">
    <property type="entry name" value="Surface presentation of antigens (SPOA)"/>
    <property type="match status" value="1"/>
</dbReference>
<keyword evidence="6 11" id="KW-0283">Flagellar rotation</keyword>
<organism evidence="14 15">
    <name type="scientific">Gilliamella intestini</name>
    <dbReference type="NCBI Taxonomy" id="1798183"/>
    <lineage>
        <taxon>Bacteria</taxon>
        <taxon>Pseudomonadati</taxon>
        <taxon>Pseudomonadota</taxon>
        <taxon>Gammaproteobacteria</taxon>
        <taxon>Orbales</taxon>
        <taxon>Orbaceae</taxon>
        <taxon>Gilliamella</taxon>
    </lineage>
</organism>
<dbReference type="GO" id="GO:0005886">
    <property type="term" value="C:plasma membrane"/>
    <property type="evidence" value="ECO:0007669"/>
    <property type="project" value="UniProtKB-SubCell"/>
</dbReference>
<evidence type="ECO:0000256" key="12">
    <source>
        <dbReference type="SAM" id="MobiDB-lite"/>
    </source>
</evidence>
<comment type="function">
    <text evidence="9 11">FliM is one of three proteins (FliG, FliN, FliM) that forms the rotor-mounted switch complex (C ring), located at the base of the basal body. This complex interacts with the CheY and CheZ chemotaxis proteins, in addition to contacting components of the motor that determine the direction of flagellar rotation.</text>
</comment>
<evidence type="ECO:0000256" key="2">
    <source>
        <dbReference type="ARBA" id="ARBA00021898"/>
    </source>
</evidence>
<evidence type="ECO:0000256" key="1">
    <source>
        <dbReference type="ARBA" id="ARBA00011049"/>
    </source>
</evidence>
<evidence type="ECO:0000313" key="15">
    <source>
        <dbReference type="Proteomes" id="UP000199698"/>
    </source>
</evidence>
<evidence type="ECO:0000256" key="5">
    <source>
        <dbReference type="ARBA" id="ARBA00022519"/>
    </source>
</evidence>
<keyword evidence="4 11" id="KW-0145">Chemotaxis</keyword>
<dbReference type="EMBL" id="FMBA01000052">
    <property type="protein sequence ID" value="SCC23717.1"/>
    <property type="molecule type" value="Genomic_DNA"/>
</dbReference>
<dbReference type="PANTHER" id="PTHR30034">
    <property type="entry name" value="FLAGELLAR MOTOR SWITCH PROTEIN FLIM"/>
    <property type="match status" value="1"/>
</dbReference>
<feature type="region of interest" description="Disordered" evidence="12">
    <location>
        <begin position="1"/>
        <end position="29"/>
    </location>
</feature>
<dbReference type="GO" id="GO:0050918">
    <property type="term" value="P:positive chemotaxis"/>
    <property type="evidence" value="ECO:0007669"/>
    <property type="project" value="TreeGrafter"/>
</dbReference>
<dbReference type="PRINTS" id="PR00955">
    <property type="entry name" value="FLGMOTORFLIM"/>
</dbReference>
<name>A0A1C4CXB8_9GAMM</name>
<reference evidence="15" key="1">
    <citation type="submission" date="2016-08" db="EMBL/GenBank/DDBJ databases">
        <authorList>
            <person name="Varghese N."/>
            <person name="Submissions Spin"/>
        </authorList>
    </citation>
    <scope>NUCLEOTIDE SEQUENCE [LARGE SCALE GENOMIC DNA]</scope>
    <source>
        <strain evidence="15">R-53144</strain>
    </source>
</reference>
<dbReference type="STRING" id="1798183.GA0061080_105210"/>
<dbReference type="Pfam" id="PF02154">
    <property type="entry name" value="FliM"/>
    <property type="match status" value="1"/>
</dbReference>
<protein>
    <recommendedName>
        <fullName evidence="2 10">Flagellar motor switch protein FliM</fullName>
    </recommendedName>
</protein>
<evidence type="ECO:0000256" key="10">
    <source>
        <dbReference type="NCBIfam" id="TIGR01397"/>
    </source>
</evidence>
<evidence type="ECO:0000256" key="4">
    <source>
        <dbReference type="ARBA" id="ARBA00022500"/>
    </source>
</evidence>
<dbReference type="InterPro" id="IPR036429">
    <property type="entry name" value="SpoA-like_sf"/>
</dbReference>
<keyword evidence="14" id="KW-0282">Flagellum</keyword>
<evidence type="ECO:0000313" key="14">
    <source>
        <dbReference type="EMBL" id="SCC23717.1"/>
    </source>
</evidence>
<keyword evidence="14" id="KW-0969">Cilium</keyword>
<dbReference type="Gene3D" id="2.30.330.10">
    <property type="entry name" value="SpoA-like"/>
    <property type="match status" value="1"/>
</dbReference>
<keyword evidence="3 11" id="KW-1003">Cell membrane</keyword>
<gene>
    <name evidence="14" type="ORF">GA0061080_105210</name>
</gene>
<keyword evidence="5 11" id="KW-0997">Cell inner membrane</keyword>
<dbReference type="AlphaFoldDB" id="A0A1C4CXB8"/>
<dbReference type="Proteomes" id="UP000199698">
    <property type="component" value="Unassembled WGS sequence"/>
</dbReference>
<comment type="subcellular location">
    <subcellularLocation>
        <location evidence="11">Cell inner membrane</location>
        <topology evidence="11">Peripheral membrane protein</topology>
    </subcellularLocation>
    <subcellularLocation>
        <location evidence="11">Bacterial flagellum basal body</location>
    </subcellularLocation>
</comment>
<dbReference type="OrthoDB" id="9806941at2"/>
<evidence type="ECO:0000256" key="11">
    <source>
        <dbReference type="PIRNR" id="PIRNR002888"/>
    </source>
</evidence>
<comment type="similarity">
    <text evidence="1 11">Belongs to the FliM family.</text>
</comment>
<keyword evidence="7 11" id="KW-0472">Membrane</keyword>
<dbReference type="PIRSF" id="PIRSF002888">
    <property type="entry name" value="FliM"/>
    <property type="match status" value="1"/>
</dbReference>
<dbReference type="GO" id="GO:0003774">
    <property type="term" value="F:cytoskeletal motor activity"/>
    <property type="evidence" value="ECO:0007669"/>
    <property type="project" value="InterPro"/>
</dbReference>
<keyword evidence="15" id="KW-1185">Reference proteome</keyword>
<dbReference type="InterPro" id="IPR001543">
    <property type="entry name" value="FliN-like_C"/>
</dbReference>
<dbReference type="GO" id="GO:0009425">
    <property type="term" value="C:bacterial-type flagellum basal body"/>
    <property type="evidence" value="ECO:0007669"/>
    <property type="project" value="UniProtKB-SubCell"/>
</dbReference>
<dbReference type="CDD" id="cd17908">
    <property type="entry name" value="FliM"/>
    <property type="match status" value="1"/>
</dbReference>
<dbReference type="Gene3D" id="3.40.1550.10">
    <property type="entry name" value="CheC-like"/>
    <property type="match status" value="1"/>
</dbReference>
<keyword evidence="8 11" id="KW-0975">Bacterial flagellum</keyword>
<sequence length="353" mass="39949">MSDKHESTTSLDENNNEEQTLDCSLTTEENSENNLEVDASFNFPTLDKSPDVRPYDLSVRHRFIPERLTALEIINERFARQFRIGLFNRLRRNTDVIASPIEPLTFKEFSEISPATYLNLVHLNPLRGASLFSFSPELVFIIVDSLFGGDGHKTEIETEGREFTHTEQQIIKKILELALVIYQKSWADVYSIETEYIRSEMQSKFTNITNSPDDIVLISNFKVEVGHSKATFCVCIPYSMVEPIKELLIKPPIEQQTYQDDNVWMSSLTSGIKQSAVELVANFATINTSVAKLLALKTNDVLMIEKPTSLDVTVGGVPILTGNYGKMNKQYAIQVEQVINPVLEQLNEGVFND</sequence>
<evidence type="ECO:0000259" key="13">
    <source>
        <dbReference type="Pfam" id="PF01052"/>
    </source>
</evidence>
<dbReference type="InterPro" id="IPR001689">
    <property type="entry name" value="Flag_FliM"/>
</dbReference>
<feature type="domain" description="Flagellar motor switch protein FliN-like C-terminal" evidence="13">
    <location>
        <begin position="272"/>
        <end position="339"/>
    </location>
</feature>
<dbReference type="RefSeq" id="WP_091125176.1">
    <property type="nucleotide sequence ID" value="NZ_FMBA01000052.1"/>
</dbReference>
<dbReference type="SUPFAM" id="SSF103039">
    <property type="entry name" value="CheC-like"/>
    <property type="match status" value="1"/>
</dbReference>
<keyword evidence="14" id="KW-0966">Cell projection</keyword>
<evidence type="ECO:0000256" key="7">
    <source>
        <dbReference type="ARBA" id="ARBA00023136"/>
    </source>
</evidence>
<proteinExistence type="inferred from homology"/>
<dbReference type="PANTHER" id="PTHR30034:SF3">
    <property type="entry name" value="FLAGELLAR MOTOR SWITCH PROTEIN FLIM"/>
    <property type="match status" value="1"/>
</dbReference>
<dbReference type="InterPro" id="IPR028976">
    <property type="entry name" value="CheC-like_sf"/>
</dbReference>
<accession>A0A1C4CXB8</accession>
<evidence type="ECO:0000256" key="3">
    <source>
        <dbReference type="ARBA" id="ARBA00022475"/>
    </source>
</evidence>